<gene>
    <name evidence="1" type="ORF">RCOM_1288070</name>
</gene>
<protein>
    <submittedName>
        <fullName evidence="1">Uncharacterized protein</fullName>
    </submittedName>
</protein>
<dbReference type="AlphaFoldDB" id="B9SVU0"/>
<dbReference type="EMBL" id="EQ974175">
    <property type="protein sequence ID" value="EEF32278.1"/>
    <property type="molecule type" value="Genomic_DNA"/>
</dbReference>
<accession>B9SVU0</accession>
<proteinExistence type="predicted"/>
<keyword evidence="2" id="KW-1185">Reference proteome</keyword>
<sequence>MALCTAPRIKPPAMNPMTKSRINDHNIGFGRLFFLFLCGGDGGGGGGEELN</sequence>
<dbReference type="Proteomes" id="UP000008311">
    <property type="component" value="Unassembled WGS sequence"/>
</dbReference>
<organism evidence="1 2">
    <name type="scientific">Ricinus communis</name>
    <name type="common">Castor bean</name>
    <dbReference type="NCBI Taxonomy" id="3988"/>
    <lineage>
        <taxon>Eukaryota</taxon>
        <taxon>Viridiplantae</taxon>
        <taxon>Streptophyta</taxon>
        <taxon>Embryophyta</taxon>
        <taxon>Tracheophyta</taxon>
        <taxon>Spermatophyta</taxon>
        <taxon>Magnoliopsida</taxon>
        <taxon>eudicotyledons</taxon>
        <taxon>Gunneridae</taxon>
        <taxon>Pentapetalae</taxon>
        <taxon>rosids</taxon>
        <taxon>fabids</taxon>
        <taxon>Malpighiales</taxon>
        <taxon>Euphorbiaceae</taxon>
        <taxon>Acalyphoideae</taxon>
        <taxon>Acalypheae</taxon>
        <taxon>Ricinus</taxon>
    </lineage>
</organism>
<evidence type="ECO:0000313" key="1">
    <source>
        <dbReference type="EMBL" id="EEF32278.1"/>
    </source>
</evidence>
<name>B9SVU0_RICCO</name>
<evidence type="ECO:0000313" key="2">
    <source>
        <dbReference type="Proteomes" id="UP000008311"/>
    </source>
</evidence>
<dbReference type="InParanoid" id="B9SVU0"/>
<reference evidence="2" key="1">
    <citation type="journal article" date="2010" name="Nat. Biotechnol.">
        <title>Draft genome sequence of the oilseed species Ricinus communis.</title>
        <authorList>
            <person name="Chan A.P."/>
            <person name="Crabtree J."/>
            <person name="Zhao Q."/>
            <person name="Lorenzi H."/>
            <person name="Orvis J."/>
            <person name="Puiu D."/>
            <person name="Melake-Berhan A."/>
            <person name="Jones K.M."/>
            <person name="Redman J."/>
            <person name="Chen G."/>
            <person name="Cahoon E.B."/>
            <person name="Gedil M."/>
            <person name="Stanke M."/>
            <person name="Haas B.J."/>
            <person name="Wortman J.R."/>
            <person name="Fraser-Liggett C.M."/>
            <person name="Ravel J."/>
            <person name="Rabinowicz P.D."/>
        </authorList>
    </citation>
    <scope>NUCLEOTIDE SEQUENCE [LARGE SCALE GENOMIC DNA]</scope>
    <source>
        <strain evidence="2">cv. Hale</strain>
    </source>
</reference>